<feature type="region of interest" description="Disordered" evidence="1">
    <location>
        <begin position="118"/>
        <end position="168"/>
    </location>
</feature>
<evidence type="ECO:0000259" key="2">
    <source>
        <dbReference type="PROSITE" id="PS50010"/>
    </source>
</evidence>
<dbReference type="CDD" id="cd00160">
    <property type="entry name" value="RhoGEF"/>
    <property type="match status" value="1"/>
</dbReference>
<keyword evidence="4" id="KW-1185">Reference proteome</keyword>
<dbReference type="Pfam" id="PF13270">
    <property type="entry name" value="CCDC28"/>
    <property type="match status" value="1"/>
</dbReference>
<dbReference type="PROSITE" id="PS50010">
    <property type="entry name" value="DH_2"/>
    <property type="match status" value="1"/>
</dbReference>
<evidence type="ECO:0000313" key="4">
    <source>
        <dbReference type="Proteomes" id="UP001166674"/>
    </source>
</evidence>
<dbReference type="PANTHER" id="PTHR46857">
    <property type="entry name" value="EPITHELIAL CELL-TRANSFORMING SEQUENCE 2 ONCOGENE-LIKE"/>
    <property type="match status" value="1"/>
</dbReference>
<dbReference type="InterPro" id="IPR052805">
    <property type="entry name" value="GEF_Ubiquitin-Prot_Reg"/>
</dbReference>
<feature type="domain" description="DH" evidence="2">
    <location>
        <begin position="708"/>
        <end position="896"/>
    </location>
</feature>
<dbReference type="InterPro" id="IPR025271">
    <property type="entry name" value="CCDC28"/>
</dbReference>
<comment type="caution">
    <text evidence="3">The sequence shown here is derived from an EMBL/GenBank/DDBJ whole genome shotgun (WGS) entry which is preliminary data.</text>
</comment>
<accession>A0AA41MFU2</accession>
<evidence type="ECO:0000256" key="1">
    <source>
        <dbReference type="SAM" id="MobiDB-lite"/>
    </source>
</evidence>
<dbReference type="GO" id="GO:0005085">
    <property type="term" value="F:guanyl-nucleotide exchange factor activity"/>
    <property type="evidence" value="ECO:0007669"/>
    <property type="project" value="InterPro"/>
</dbReference>
<evidence type="ECO:0000313" key="3">
    <source>
        <dbReference type="EMBL" id="MBZ3871189.1"/>
    </source>
</evidence>
<dbReference type="EMBL" id="JAATJV010162663">
    <property type="protein sequence ID" value="MBZ3871189.1"/>
    <property type="molecule type" value="Genomic_DNA"/>
</dbReference>
<dbReference type="InterPro" id="IPR000219">
    <property type="entry name" value="DH_dom"/>
</dbReference>
<dbReference type="Pfam" id="PF00621">
    <property type="entry name" value="RhoGEF"/>
    <property type="match status" value="1"/>
</dbReference>
<dbReference type="Pfam" id="PF14252">
    <property type="entry name" value="DUF4347"/>
    <property type="match status" value="1"/>
</dbReference>
<dbReference type="SUPFAM" id="SSF50729">
    <property type="entry name" value="PH domain-like"/>
    <property type="match status" value="1"/>
</dbReference>
<protein>
    <submittedName>
        <fullName evidence="3">Epithelial cell-transforming sequence 2 oncogene-like</fullName>
    </submittedName>
</protein>
<reference evidence="3" key="1">
    <citation type="submission" date="2020-03" db="EMBL/GenBank/DDBJ databases">
        <title>Studies in the Genomics of Life Span.</title>
        <authorList>
            <person name="Glass D."/>
        </authorList>
    </citation>
    <scope>NUCLEOTIDE SEQUENCE</scope>
    <source>
        <strain evidence="3">SUZIE</strain>
        <tissue evidence="3">Muscle</tissue>
    </source>
</reference>
<dbReference type="InterPro" id="IPR011993">
    <property type="entry name" value="PH-like_dom_sf"/>
</dbReference>
<dbReference type="AlphaFoldDB" id="A0AA41MFU2"/>
<name>A0AA41MFU2_SCICA</name>
<gene>
    <name evidence="3" type="ORF">SUZIE_111695</name>
</gene>
<dbReference type="Gene3D" id="2.30.29.30">
    <property type="entry name" value="Pleckstrin-homology domain (PH domain)/Phosphotyrosine-binding domain (PTB)"/>
    <property type="match status" value="1"/>
</dbReference>
<dbReference type="InterPro" id="IPR025592">
    <property type="entry name" value="DUF4347"/>
</dbReference>
<proteinExistence type="predicted"/>
<dbReference type="SUPFAM" id="SSF48065">
    <property type="entry name" value="DBL homology domain (DH-domain)"/>
    <property type="match status" value="1"/>
</dbReference>
<sequence length="1046" mass="119085">MRCRGWRPERHCWSRKGRGSHMGYEGTASVCHFRKQGALRCRGSGDVTRDLAAAAAVASEVPGSLRVEERDSDPLLPRVLRSWPWCSKELKTMEERKVKRRSPKSFSAHSTQVVNAKKNAIPVSKSTGFSNPASQSTSQRPKLKRVMKEKTKPQGGEGKGAQSTPIQHSFLTDVSDVQEMERGLLSLLNDFHSGKLQAFGNECSIEQMEHVRGMQEKLARLNLELYGELEELPEDKRKTASDSNLDRLLSDGHKIDSLCQTKQRWFSIQVPSGTCSDPRDSTETSSLRRHLGGWRRSPDSSLAGLSSRFGVLQPKDCLWMPKCIKFGWFLPYTPTDNEYGAWKRHYIACVSNLDWLTPREAAAIYGTLNEPKAEDEELQERQREKCLRKIIWEKITLHKKELFKVRPPWVTGTCCSRLSKSKCQPHLSQTVRDRVGLHEALEKQLVLASIEGLPKLSSCSGSRPYPLLSKQKSWHGVYKNEDSSTYASWPHFILISSRIPAYEMVVESVKAGVISVVYEHGGMTLDSLLYLIGKALHGRRAQSMGILSDGDSREINLLQGYKIGIKNLLKPEVRDFWEKLGSFLATKEEGGHVDFFVPLGASEAGIEVLSQLSQLTGTFFTAPTGIATGSYQHRQFMFDTMSMTSILNNQDIAQALADGLMELSKENSERNIVEDNSQDTESSFSKSDLGFEVLLKLEKKLQRDSADKRTSAVRELLRSERKYVQMLEIVRDVYVRPLRAALASNRAILSAANIQIIFSDILQILSLNRQFLENLRDRVQEWSSIHCVGEIFIKFGDQLNIYTNFFNNYSVVLKTIEKCREMTPAFRAFLKRHDKTIVTKMLSLPELLLFPSRRFDEYLSLLYALRLHTAAGHVDRGDLATAIDQIKKYKGYIDQMKENISMKEQLSDIERLIWGCPILLEMNRYLIRVQDVVQLHCRDEEISFSLRLYEQIRDLSFFLFNDALLVSSRGISHTPFERTSKTTYQFIASVALHRLLIEDIPDSKYVKNAFILQGPKCEWICATEVEDDKFLWLSVLQNAIKSSMNK</sequence>
<dbReference type="Proteomes" id="UP001166674">
    <property type="component" value="Unassembled WGS sequence"/>
</dbReference>
<feature type="compositionally biased region" description="Polar residues" evidence="1">
    <location>
        <begin position="124"/>
        <end position="140"/>
    </location>
</feature>
<dbReference type="SMART" id="SM00325">
    <property type="entry name" value="RhoGEF"/>
    <property type="match status" value="1"/>
</dbReference>
<dbReference type="PANTHER" id="PTHR46857:SF1">
    <property type="entry name" value="EPITHELIAL CELL-TRANSFORMING SEQUENCE 2 ONCOGENE-LIKE"/>
    <property type="match status" value="1"/>
</dbReference>
<dbReference type="Gene3D" id="1.20.900.10">
    <property type="entry name" value="Dbl homology (DH) domain"/>
    <property type="match status" value="1"/>
</dbReference>
<dbReference type="InterPro" id="IPR035899">
    <property type="entry name" value="DBL_dom_sf"/>
</dbReference>
<organism evidence="3 4">
    <name type="scientific">Sciurus carolinensis</name>
    <name type="common">Eastern gray squirrel</name>
    <dbReference type="NCBI Taxonomy" id="30640"/>
    <lineage>
        <taxon>Eukaryota</taxon>
        <taxon>Metazoa</taxon>
        <taxon>Chordata</taxon>
        <taxon>Craniata</taxon>
        <taxon>Vertebrata</taxon>
        <taxon>Euteleostomi</taxon>
        <taxon>Mammalia</taxon>
        <taxon>Eutheria</taxon>
        <taxon>Euarchontoglires</taxon>
        <taxon>Glires</taxon>
        <taxon>Rodentia</taxon>
        <taxon>Sciuromorpha</taxon>
        <taxon>Sciuridae</taxon>
        <taxon>Sciurinae</taxon>
        <taxon>Sciurini</taxon>
        <taxon>Sciurus</taxon>
    </lineage>
</organism>